<comment type="caution">
    <text evidence="1">The sequence shown here is derived from an EMBL/GenBank/DDBJ whole genome shotgun (WGS) entry which is preliminary data.</text>
</comment>
<organism evidence="1 2">
    <name type="scientific">Plakobranchus ocellatus</name>
    <dbReference type="NCBI Taxonomy" id="259542"/>
    <lineage>
        <taxon>Eukaryota</taxon>
        <taxon>Metazoa</taxon>
        <taxon>Spiralia</taxon>
        <taxon>Lophotrochozoa</taxon>
        <taxon>Mollusca</taxon>
        <taxon>Gastropoda</taxon>
        <taxon>Heterobranchia</taxon>
        <taxon>Euthyneura</taxon>
        <taxon>Panpulmonata</taxon>
        <taxon>Sacoglossa</taxon>
        <taxon>Placobranchoidea</taxon>
        <taxon>Plakobranchidae</taxon>
        <taxon>Plakobranchus</taxon>
    </lineage>
</organism>
<dbReference type="Proteomes" id="UP000735302">
    <property type="component" value="Unassembled WGS sequence"/>
</dbReference>
<reference evidence="1 2" key="1">
    <citation type="journal article" date="2021" name="Elife">
        <title>Chloroplast acquisition without the gene transfer in kleptoplastic sea slugs, Plakobranchus ocellatus.</title>
        <authorList>
            <person name="Maeda T."/>
            <person name="Takahashi S."/>
            <person name="Yoshida T."/>
            <person name="Shimamura S."/>
            <person name="Takaki Y."/>
            <person name="Nagai Y."/>
            <person name="Toyoda A."/>
            <person name="Suzuki Y."/>
            <person name="Arimoto A."/>
            <person name="Ishii H."/>
            <person name="Satoh N."/>
            <person name="Nishiyama T."/>
            <person name="Hasebe M."/>
            <person name="Maruyama T."/>
            <person name="Minagawa J."/>
            <person name="Obokata J."/>
            <person name="Shigenobu S."/>
        </authorList>
    </citation>
    <scope>NUCLEOTIDE SEQUENCE [LARGE SCALE GENOMIC DNA]</scope>
</reference>
<sequence length="97" mass="10620">MHHFNPAVLEQLSASRSYYDQSIRHLSIVFVSKACSVLVLLYPSNCCLQTELSISSALGGVPTELEMRHKVYTTACSNRSAYVLGVLAGQDLTLSEV</sequence>
<evidence type="ECO:0000313" key="2">
    <source>
        <dbReference type="Proteomes" id="UP000735302"/>
    </source>
</evidence>
<dbReference type="EMBL" id="BLXT01006967">
    <property type="protein sequence ID" value="GFO35166.1"/>
    <property type="molecule type" value="Genomic_DNA"/>
</dbReference>
<dbReference type="AlphaFoldDB" id="A0AAV4CTH0"/>
<keyword evidence="2" id="KW-1185">Reference proteome</keyword>
<proteinExistence type="predicted"/>
<name>A0AAV4CTH0_9GAST</name>
<protein>
    <submittedName>
        <fullName evidence="1">Uncharacterized protein</fullName>
    </submittedName>
</protein>
<evidence type="ECO:0000313" key="1">
    <source>
        <dbReference type="EMBL" id="GFO35166.1"/>
    </source>
</evidence>
<accession>A0AAV4CTH0</accession>
<gene>
    <name evidence="1" type="ORF">PoB_006167100</name>
</gene>